<feature type="transmembrane region" description="Helical" evidence="14">
    <location>
        <begin position="100"/>
        <end position="121"/>
    </location>
</feature>
<keyword evidence="5 14" id="KW-0812">Transmembrane</keyword>
<keyword evidence="19" id="KW-1185">Reference proteome</keyword>
<feature type="transmembrane region" description="Helical" evidence="14">
    <location>
        <begin position="43"/>
        <end position="62"/>
    </location>
</feature>
<keyword evidence="13 14" id="KW-0472">Membrane</keyword>
<evidence type="ECO:0000256" key="4">
    <source>
        <dbReference type="ARBA" id="ARBA00022670"/>
    </source>
</evidence>
<dbReference type="PANTHER" id="PTHR39188:SF3">
    <property type="entry name" value="STAGE IV SPORULATION PROTEIN FB"/>
    <property type="match status" value="1"/>
</dbReference>
<dbReference type="GO" id="GO:0008237">
    <property type="term" value="F:metallopeptidase activity"/>
    <property type="evidence" value="ECO:0007669"/>
    <property type="project" value="UniProtKB-UniRule"/>
</dbReference>
<feature type="domain" description="Peptidase M50" evidence="17">
    <location>
        <begin position="140"/>
        <end position="198"/>
    </location>
</feature>
<name>A0A7K1U2Z1_9BACT</name>
<comment type="caution">
    <text evidence="18">The sequence shown here is derived from an EMBL/GenBank/DDBJ whole genome shotgun (WGS) entry which is preliminary data.</text>
</comment>
<evidence type="ECO:0000256" key="9">
    <source>
        <dbReference type="ARBA" id="ARBA00022833"/>
    </source>
</evidence>
<evidence type="ECO:0000256" key="12">
    <source>
        <dbReference type="ARBA" id="ARBA00023122"/>
    </source>
</evidence>
<evidence type="ECO:0000256" key="13">
    <source>
        <dbReference type="ARBA" id="ARBA00023136"/>
    </source>
</evidence>
<keyword evidence="9 14" id="KW-0862">Zinc</keyword>
<feature type="binding site" evidence="16">
    <location>
        <position position="164"/>
    </location>
    <ligand>
        <name>Zn(2+)</name>
        <dbReference type="ChEBI" id="CHEBI:29105"/>
        <note>catalytic</note>
    </ligand>
</feature>
<keyword evidence="8 14" id="KW-0378">Hydrolase</keyword>
<protein>
    <recommendedName>
        <fullName evidence="14">Zinc metalloprotease</fullName>
    </recommendedName>
</protein>
<dbReference type="Pfam" id="PF02163">
    <property type="entry name" value="Peptidase_M50"/>
    <property type="match status" value="2"/>
</dbReference>
<keyword evidence="7" id="KW-0677">Repeat</keyword>
<evidence type="ECO:0000313" key="18">
    <source>
        <dbReference type="EMBL" id="MVT08723.1"/>
    </source>
</evidence>
<feature type="transmembrane region" description="Helical" evidence="14">
    <location>
        <begin position="194"/>
        <end position="218"/>
    </location>
</feature>
<keyword evidence="3 14" id="KW-1003">Cell membrane</keyword>
<dbReference type="GO" id="GO:0005886">
    <property type="term" value="C:plasma membrane"/>
    <property type="evidence" value="ECO:0007669"/>
    <property type="project" value="UniProtKB-SubCell"/>
</dbReference>
<dbReference type="PANTHER" id="PTHR39188">
    <property type="entry name" value="MEMBRANE-ASSOCIATED ZINC METALLOPROTEASE M50B"/>
    <property type="match status" value="1"/>
</dbReference>
<evidence type="ECO:0000259" key="17">
    <source>
        <dbReference type="Pfam" id="PF02163"/>
    </source>
</evidence>
<comment type="cofactor">
    <cofactor evidence="14 16">
        <name>Zn(2+)</name>
        <dbReference type="ChEBI" id="CHEBI:29105"/>
    </cofactor>
    <text evidence="14 16">Binds 1 zinc ion per subunit.</text>
</comment>
<dbReference type="PIRSF" id="PIRSF006404">
    <property type="entry name" value="UCP006404_Pept_M50_CBS"/>
    <property type="match status" value="1"/>
</dbReference>
<keyword evidence="10 14" id="KW-1133">Transmembrane helix</keyword>
<dbReference type="EMBL" id="WRXN01000004">
    <property type="protein sequence ID" value="MVT08723.1"/>
    <property type="molecule type" value="Genomic_DNA"/>
</dbReference>
<evidence type="ECO:0000256" key="3">
    <source>
        <dbReference type="ARBA" id="ARBA00022475"/>
    </source>
</evidence>
<evidence type="ECO:0000256" key="15">
    <source>
        <dbReference type="PIRSR" id="PIRSR006404-1"/>
    </source>
</evidence>
<dbReference type="GO" id="GO:0006508">
    <property type="term" value="P:proteolysis"/>
    <property type="evidence" value="ECO:0007669"/>
    <property type="project" value="UniProtKB-KW"/>
</dbReference>
<evidence type="ECO:0000256" key="10">
    <source>
        <dbReference type="ARBA" id="ARBA00022989"/>
    </source>
</evidence>
<keyword evidence="11 14" id="KW-0482">Metalloprotease</keyword>
<evidence type="ECO:0000256" key="5">
    <source>
        <dbReference type="ARBA" id="ARBA00022692"/>
    </source>
</evidence>
<feature type="transmembrane region" description="Helical" evidence="14">
    <location>
        <begin position="15"/>
        <end position="31"/>
    </location>
</feature>
<evidence type="ECO:0000313" key="19">
    <source>
        <dbReference type="Proteomes" id="UP000461730"/>
    </source>
</evidence>
<feature type="binding site" evidence="16">
    <location>
        <position position="63"/>
    </location>
    <ligand>
        <name>Zn(2+)</name>
        <dbReference type="ChEBI" id="CHEBI:29105"/>
        <note>catalytic</note>
    </ligand>
</feature>
<dbReference type="GO" id="GO:0046872">
    <property type="term" value="F:metal ion binding"/>
    <property type="evidence" value="ECO:0007669"/>
    <property type="project" value="UniProtKB-UniRule"/>
</dbReference>
<dbReference type="AlphaFoldDB" id="A0A7K1U2Z1"/>
<keyword evidence="4 14" id="KW-0645">Protease</keyword>
<organism evidence="18 19">
    <name type="scientific">Chitinophaga tropicalis</name>
    <dbReference type="NCBI Taxonomy" id="2683588"/>
    <lineage>
        <taxon>Bacteria</taxon>
        <taxon>Pseudomonadati</taxon>
        <taxon>Bacteroidota</taxon>
        <taxon>Chitinophagia</taxon>
        <taxon>Chitinophagales</taxon>
        <taxon>Chitinophagaceae</taxon>
        <taxon>Chitinophaga</taxon>
    </lineage>
</organism>
<feature type="domain" description="Peptidase M50" evidence="17">
    <location>
        <begin position="49"/>
        <end position="120"/>
    </location>
</feature>
<evidence type="ECO:0000256" key="8">
    <source>
        <dbReference type="ARBA" id="ARBA00022801"/>
    </source>
</evidence>
<comment type="similarity">
    <text evidence="2 14">Belongs to the peptidase M50B family.</text>
</comment>
<feature type="transmembrane region" description="Helical" evidence="14">
    <location>
        <begin position="141"/>
        <end position="161"/>
    </location>
</feature>
<dbReference type="RefSeq" id="WP_157306151.1">
    <property type="nucleotide sequence ID" value="NZ_WRXN01000004.1"/>
</dbReference>
<evidence type="ECO:0000256" key="6">
    <source>
        <dbReference type="ARBA" id="ARBA00022723"/>
    </source>
</evidence>
<sequence>MKPTFNLFRLKNTKVGVHWTFIILIIWILLVDSLNNRSAFHTLWALLAMTALFASVLLHELAHMIMARYYGIVTKSILLLPVGGVTHLKNQPSRPEQEIMVSVSGPLVNLLVALLLIPFIPGSFSFWHMLPMMGGVDGHNFIFFVHFVNLTLGLLNLIPAFPLDGGRVLRGILQIFTSPVKATLIAVWIGRGFAILLCLSGIFNLNLLLVVTGFILLLQGTAEIEYVMVRQALDGLTIKDVATNDFITISAAVRTGDTVAILGAYRQPYFVIIGEDRPVGIVDRKTLLRHITAQEKEMAVGELTLHDSSPLDGNQLAIKAWEELPAETERILPVMTGKQLTGVVCRENIIEYLILHNSHIITQQLFH</sequence>
<feature type="binding site" evidence="16">
    <location>
        <position position="59"/>
    </location>
    <ligand>
        <name>Zn(2+)</name>
        <dbReference type="ChEBI" id="CHEBI:29105"/>
        <note>catalytic</note>
    </ligand>
</feature>
<dbReference type="CDD" id="cd06161">
    <property type="entry name" value="S2P-M50_SpoIVFB"/>
    <property type="match status" value="1"/>
</dbReference>
<proteinExistence type="inferred from homology"/>
<keyword evidence="12" id="KW-0129">CBS domain</keyword>
<dbReference type="SUPFAM" id="SSF54631">
    <property type="entry name" value="CBS-domain pair"/>
    <property type="match status" value="1"/>
</dbReference>
<dbReference type="InterPro" id="IPR046342">
    <property type="entry name" value="CBS_dom_sf"/>
</dbReference>
<evidence type="ECO:0000256" key="11">
    <source>
        <dbReference type="ARBA" id="ARBA00023049"/>
    </source>
</evidence>
<comment type="subcellular location">
    <subcellularLocation>
        <location evidence="1 14">Cell membrane</location>
        <topology evidence="1 14">Multi-pass membrane protein</topology>
    </subcellularLocation>
</comment>
<dbReference type="InterPro" id="IPR008915">
    <property type="entry name" value="Peptidase_M50"/>
</dbReference>
<feature type="active site" evidence="15">
    <location>
        <position position="60"/>
    </location>
</feature>
<keyword evidence="6 14" id="KW-0479">Metal-binding</keyword>
<evidence type="ECO:0000256" key="7">
    <source>
        <dbReference type="ARBA" id="ARBA00022737"/>
    </source>
</evidence>
<evidence type="ECO:0000256" key="2">
    <source>
        <dbReference type="ARBA" id="ARBA00007931"/>
    </source>
</evidence>
<dbReference type="Proteomes" id="UP000461730">
    <property type="component" value="Unassembled WGS sequence"/>
</dbReference>
<dbReference type="InterPro" id="IPR016483">
    <property type="entry name" value="UCP006404_Pept_M50_CBS"/>
</dbReference>
<evidence type="ECO:0000256" key="14">
    <source>
        <dbReference type="PIRNR" id="PIRNR006404"/>
    </source>
</evidence>
<dbReference type="Gene3D" id="3.10.580.10">
    <property type="entry name" value="CBS-domain"/>
    <property type="match status" value="1"/>
</dbReference>
<evidence type="ECO:0000256" key="16">
    <source>
        <dbReference type="PIRSR" id="PIRSR006404-2"/>
    </source>
</evidence>
<gene>
    <name evidence="18" type="ORF">GO493_10655</name>
</gene>
<reference evidence="18 19" key="1">
    <citation type="submission" date="2019-12" db="EMBL/GenBank/DDBJ databases">
        <title>Chitinophaga sp. strain ysch24 (GDMCC 1.1355), whole genome shotgun sequence.</title>
        <authorList>
            <person name="Zhang X."/>
        </authorList>
    </citation>
    <scope>NUCLEOTIDE SEQUENCE [LARGE SCALE GENOMIC DNA]</scope>
    <source>
        <strain evidence="19">ysch24</strain>
    </source>
</reference>
<accession>A0A7K1U2Z1</accession>
<evidence type="ECO:0000256" key="1">
    <source>
        <dbReference type="ARBA" id="ARBA00004651"/>
    </source>
</evidence>